<accession>A0A5N6RRS5</accession>
<dbReference type="AlphaFoldDB" id="A0A5N6RRS5"/>
<feature type="compositionally biased region" description="Basic and acidic residues" evidence="1">
    <location>
        <begin position="21"/>
        <end position="31"/>
    </location>
</feature>
<reference evidence="2 3" key="1">
    <citation type="submission" date="2019-06" db="EMBL/GenBank/DDBJ databases">
        <title>A chromosomal-level reference genome of Carpinus fangiana (Coryloideae, Betulaceae).</title>
        <authorList>
            <person name="Yang X."/>
            <person name="Wang Z."/>
            <person name="Zhang L."/>
            <person name="Hao G."/>
            <person name="Liu J."/>
            <person name="Yang Y."/>
        </authorList>
    </citation>
    <scope>NUCLEOTIDE SEQUENCE [LARGE SCALE GENOMIC DNA]</scope>
    <source>
        <strain evidence="2">Cfa_2016G</strain>
        <tissue evidence="2">Leaf</tissue>
    </source>
</reference>
<name>A0A5N6RRS5_9ROSI</name>
<organism evidence="2 3">
    <name type="scientific">Carpinus fangiana</name>
    <dbReference type="NCBI Taxonomy" id="176857"/>
    <lineage>
        <taxon>Eukaryota</taxon>
        <taxon>Viridiplantae</taxon>
        <taxon>Streptophyta</taxon>
        <taxon>Embryophyta</taxon>
        <taxon>Tracheophyta</taxon>
        <taxon>Spermatophyta</taxon>
        <taxon>Magnoliopsida</taxon>
        <taxon>eudicotyledons</taxon>
        <taxon>Gunneridae</taxon>
        <taxon>Pentapetalae</taxon>
        <taxon>rosids</taxon>
        <taxon>fabids</taxon>
        <taxon>Fagales</taxon>
        <taxon>Betulaceae</taxon>
        <taxon>Carpinus</taxon>
    </lineage>
</organism>
<keyword evidence="3" id="KW-1185">Reference proteome</keyword>
<proteinExistence type="predicted"/>
<protein>
    <submittedName>
        <fullName evidence="2">Uncharacterized protein</fullName>
    </submittedName>
</protein>
<evidence type="ECO:0000313" key="3">
    <source>
        <dbReference type="Proteomes" id="UP000327013"/>
    </source>
</evidence>
<evidence type="ECO:0000313" key="2">
    <source>
        <dbReference type="EMBL" id="KAE8125045.1"/>
    </source>
</evidence>
<dbReference type="EMBL" id="CM017328">
    <property type="protein sequence ID" value="KAE8125045.1"/>
    <property type="molecule type" value="Genomic_DNA"/>
</dbReference>
<feature type="region of interest" description="Disordered" evidence="1">
    <location>
        <begin position="1"/>
        <end position="34"/>
    </location>
</feature>
<dbReference type="Proteomes" id="UP000327013">
    <property type="component" value="Chromosome 8"/>
</dbReference>
<gene>
    <name evidence="2" type="ORF">FH972_019882</name>
</gene>
<evidence type="ECO:0000256" key="1">
    <source>
        <dbReference type="SAM" id="MobiDB-lite"/>
    </source>
</evidence>
<sequence length="60" mass="6700">MMDSSPMTPTAPPPSQTLRLGNEDEKTDTHHTVKSGAWRRSLERVLVVVVVVVAVEMRQQ</sequence>